<evidence type="ECO:0000256" key="2">
    <source>
        <dbReference type="ARBA" id="ARBA00009853"/>
    </source>
</evidence>
<reference evidence="8 9" key="1">
    <citation type="submission" date="2021-05" db="EMBL/GenBank/DDBJ databases">
        <title>Roseococcus sp. XZZS9, whole genome shotgun sequencing project.</title>
        <authorList>
            <person name="Zhao G."/>
            <person name="Shen L."/>
        </authorList>
    </citation>
    <scope>NUCLEOTIDE SEQUENCE [LARGE SCALE GENOMIC DNA]</scope>
    <source>
        <strain evidence="8 9">XZZS9</strain>
    </source>
</reference>
<feature type="transmembrane region" description="Helical" evidence="6">
    <location>
        <begin position="164"/>
        <end position="185"/>
    </location>
</feature>
<keyword evidence="5 6" id="KW-0472">Membrane</keyword>
<feature type="transmembrane region" description="Helical" evidence="6">
    <location>
        <begin position="197"/>
        <end position="219"/>
    </location>
</feature>
<evidence type="ECO:0000313" key="9">
    <source>
        <dbReference type="Proteomes" id="UP000766336"/>
    </source>
</evidence>
<feature type="transmembrane region" description="Helical" evidence="6">
    <location>
        <begin position="48"/>
        <end position="66"/>
    </location>
</feature>
<organism evidence="8 9">
    <name type="scientific">Roseococcus pinisoli</name>
    <dbReference type="NCBI Taxonomy" id="2835040"/>
    <lineage>
        <taxon>Bacteria</taxon>
        <taxon>Pseudomonadati</taxon>
        <taxon>Pseudomonadota</taxon>
        <taxon>Alphaproteobacteria</taxon>
        <taxon>Acetobacterales</taxon>
        <taxon>Roseomonadaceae</taxon>
        <taxon>Roseococcus</taxon>
    </lineage>
</organism>
<evidence type="ECO:0000313" key="8">
    <source>
        <dbReference type="EMBL" id="MBS7812707.1"/>
    </source>
</evidence>
<evidence type="ECO:0000256" key="1">
    <source>
        <dbReference type="ARBA" id="ARBA00004141"/>
    </source>
</evidence>
<keyword evidence="4 6" id="KW-1133">Transmembrane helix</keyword>
<dbReference type="Proteomes" id="UP000766336">
    <property type="component" value="Unassembled WGS sequence"/>
</dbReference>
<comment type="subcellular location">
    <subcellularLocation>
        <location evidence="1">Membrane</location>
        <topology evidence="1">Multi-pass membrane protein</topology>
    </subcellularLocation>
</comment>
<evidence type="ECO:0000256" key="3">
    <source>
        <dbReference type="ARBA" id="ARBA00022692"/>
    </source>
</evidence>
<dbReference type="PANTHER" id="PTHR22911">
    <property type="entry name" value="ACYL-MALONYL CONDENSING ENZYME-RELATED"/>
    <property type="match status" value="1"/>
</dbReference>
<keyword evidence="9" id="KW-1185">Reference proteome</keyword>
<dbReference type="PANTHER" id="PTHR22911:SF6">
    <property type="entry name" value="SOLUTE CARRIER FAMILY 35 MEMBER G1"/>
    <property type="match status" value="1"/>
</dbReference>
<evidence type="ECO:0000256" key="4">
    <source>
        <dbReference type="ARBA" id="ARBA00022989"/>
    </source>
</evidence>
<feature type="domain" description="EamA" evidence="7">
    <location>
        <begin position="22"/>
        <end position="154"/>
    </location>
</feature>
<feature type="domain" description="EamA" evidence="7">
    <location>
        <begin position="168"/>
        <end position="293"/>
    </location>
</feature>
<gene>
    <name evidence="8" type="ORF">KHU32_17280</name>
</gene>
<comment type="caution">
    <text evidence="8">The sequence shown here is derived from an EMBL/GenBank/DDBJ whole genome shotgun (WGS) entry which is preliminary data.</text>
</comment>
<feature type="transmembrane region" description="Helical" evidence="6">
    <location>
        <begin position="280"/>
        <end position="297"/>
    </location>
</feature>
<evidence type="ECO:0000259" key="7">
    <source>
        <dbReference type="Pfam" id="PF00892"/>
    </source>
</evidence>
<dbReference type="InterPro" id="IPR037185">
    <property type="entry name" value="EmrE-like"/>
</dbReference>
<comment type="similarity">
    <text evidence="2">Belongs to the drug/metabolite transporter (DMT) superfamily. 10 TMS drug/metabolite exporter (DME) (TC 2.A.7.3) family.</text>
</comment>
<feature type="transmembrane region" description="Helical" evidence="6">
    <location>
        <begin position="254"/>
        <end position="274"/>
    </location>
</feature>
<feature type="transmembrane region" description="Helical" evidence="6">
    <location>
        <begin position="110"/>
        <end position="128"/>
    </location>
</feature>
<keyword evidence="3 6" id="KW-0812">Transmembrane</keyword>
<accession>A0ABS5QIG9</accession>
<dbReference type="Pfam" id="PF00892">
    <property type="entry name" value="EamA"/>
    <property type="match status" value="2"/>
</dbReference>
<evidence type="ECO:0000256" key="5">
    <source>
        <dbReference type="ARBA" id="ARBA00023136"/>
    </source>
</evidence>
<sequence>MSRALQSLSPARPVAAGAARRRAILAILGAAILFAAAAACVKALDGAVPLVQLVLFRSLFALPVLLPLLHRAGGWPALRTSNPTGHIWRMIFGLIGMATAFYGYATMPLAAVTALGFTMPLFLTLLAVPLLGEHVGWRRGLAVLVGFGGVLLMVRPWAEGDIPLGPSLAVLAGALCWALAMITIRRMGEAGESGVSIVLWFAIGSSLVAALASIPVWIWPTPLQWGLLLGIGMISALAQLLMTEAYRAGEPTLVAPFEYSGIVWTTLLGALIWSEAPDRWDGVGALILVASGLYIWYRETQLGLKR</sequence>
<feature type="transmembrane region" description="Helical" evidence="6">
    <location>
        <begin position="87"/>
        <end position="104"/>
    </location>
</feature>
<dbReference type="SUPFAM" id="SSF103481">
    <property type="entry name" value="Multidrug resistance efflux transporter EmrE"/>
    <property type="match status" value="2"/>
</dbReference>
<name>A0ABS5QIG9_9PROT</name>
<feature type="transmembrane region" description="Helical" evidence="6">
    <location>
        <begin position="225"/>
        <end position="242"/>
    </location>
</feature>
<proteinExistence type="inferred from homology"/>
<dbReference type="EMBL" id="JAHCDA010000003">
    <property type="protein sequence ID" value="MBS7812707.1"/>
    <property type="molecule type" value="Genomic_DNA"/>
</dbReference>
<protein>
    <submittedName>
        <fullName evidence="8">DMT family transporter</fullName>
    </submittedName>
</protein>
<feature type="transmembrane region" description="Helical" evidence="6">
    <location>
        <begin position="140"/>
        <end position="158"/>
    </location>
</feature>
<dbReference type="InterPro" id="IPR000620">
    <property type="entry name" value="EamA_dom"/>
</dbReference>
<evidence type="ECO:0000256" key="6">
    <source>
        <dbReference type="SAM" id="Phobius"/>
    </source>
</evidence>